<name>A0A0G1S2U9_9BACT</name>
<sequence>MYSISRGLKQVNRGEYNSPLMTNYQLPITKLEEKLQALQSQLFKLESEGMEEITRKRIEADMGDDFRENEGAKLVMDDHNMHNVRRWQLKREILELKKRIIRMKNS</sequence>
<gene>
    <name evidence="1" type="ORF">UX86_C0019G0021</name>
</gene>
<evidence type="ECO:0000313" key="1">
    <source>
        <dbReference type="EMBL" id="KKU63716.1"/>
    </source>
</evidence>
<dbReference type="Proteomes" id="UP000034502">
    <property type="component" value="Unassembled WGS sequence"/>
</dbReference>
<organism evidence="1 2">
    <name type="scientific">Candidatus Amesbacteria bacterium GW2011_GWC1_47_15</name>
    <dbReference type="NCBI Taxonomy" id="1618364"/>
    <lineage>
        <taxon>Bacteria</taxon>
        <taxon>Candidatus Amesiibacteriota</taxon>
    </lineage>
</organism>
<comment type="caution">
    <text evidence="1">The sequence shown here is derived from an EMBL/GenBank/DDBJ whole genome shotgun (WGS) entry which is preliminary data.</text>
</comment>
<evidence type="ECO:0000313" key="2">
    <source>
        <dbReference type="Proteomes" id="UP000034502"/>
    </source>
</evidence>
<dbReference type="EMBL" id="LCNU01000019">
    <property type="protein sequence ID" value="KKU63716.1"/>
    <property type="molecule type" value="Genomic_DNA"/>
</dbReference>
<evidence type="ECO:0008006" key="3">
    <source>
        <dbReference type="Google" id="ProtNLM"/>
    </source>
</evidence>
<protein>
    <recommendedName>
        <fullName evidence="3">Transcription elongation factor GreA/GreB N-terminal domain-containing protein</fullName>
    </recommendedName>
</protein>
<dbReference type="AlphaFoldDB" id="A0A0G1S2U9"/>
<proteinExistence type="predicted"/>
<reference evidence="1 2" key="1">
    <citation type="journal article" date="2015" name="Nature">
        <title>rRNA introns, odd ribosomes, and small enigmatic genomes across a large radiation of phyla.</title>
        <authorList>
            <person name="Brown C.T."/>
            <person name="Hug L.A."/>
            <person name="Thomas B.C."/>
            <person name="Sharon I."/>
            <person name="Castelle C.J."/>
            <person name="Singh A."/>
            <person name="Wilkins M.J."/>
            <person name="Williams K.H."/>
            <person name="Banfield J.F."/>
        </authorList>
    </citation>
    <scope>NUCLEOTIDE SEQUENCE [LARGE SCALE GENOMIC DNA]</scope>
</reference>
<accession>A0A0G1S2U9</accession>